<dbReference type="GO" id="GO:0019287">
    <property type="term" value="P:isopentenyl diphosphate biosynthetic process, mevalonate pathway"/>
    <property type="evidence" value="ECO:0007669"/>
    <property type="project" value="InterPro"/>
</dbReference>
<dbReference type="NCBIfam" id="TIGR01240">
    <property type="entry name" value="mevDPdecarb"/>
    <property type="match status" value="1"/>
</dbReference>
<evidence type="ECO:0000259" key="16">
    <source>
        <dbReference type="Pfam" id="PF18376"/>
    </source>
</evidence>
<evidence type="ECO:0000313" key="18">
    <source>
        <dbReference type="Proteomes" id="UP000887574"/>
    </source>
</evidence>
<dbReference type="WBParaSite" id="jg21036">
    <property type="protein sequence ID" value="jg21036"/>
    <property type="gene ID" value="jg21036"/>
</dbReference>
<dbReference type="FunFam" id="3.30.230.10:FF:000072">
    <property type="entry name" value="Diphosphomevalonate decarboxylase"/>
    <property type="match status" value="1"/>
</dbReference>
<evidence type="ECO:0000256" key="10">
    <source>
        <dbReference type="ARBA" id="ARBA00023098"/>
    </source>
</evidence>
<keyword evidence="8" id="KW-0752">Steroid biosynthesis</keyword>
<dbReference type="InterPro" id="IPR041431">
    <property type="entry name" value="Mvd1_C"/>
</dbReference>
<dbReference type="InterPro" id="IPR053859">
    <property type="entry name" value="MVD-like_N"/>
</dbReference>
<dbReference type="Pfam" id="PF22700">
    <property type="entry name" value="MVD-like_N"/>
    <property type="match status" value="1"/>
</dbReference>
<dbReference type="GO" id="GO:0005524">
    <property type="term" value="F:ATP binding"/>
    <property type="evidence" value="ECO:0007669"/>
    <property type="project" value="UniProtKB-UniRule"/>
</dbReference>
<evidence type="ECO:0000256" key="12">
    <source>
        <dbReference type="ARBA" id="ARBA00023221"/>
    </source>
</evidence>
<keyword evidence="12" id="KW-0753">Steroid metabolism</keyword>
<evidence type="ECO:0000259" key="17">
    <source>
        <dbReference type="Pfam" id="PF22700"/>
    </source>
</evidence>
<dbReference type="Gene3D" id="3.30.70.890">
    <property type="entry name" value="GHMP kinase, C-terminal domain"/>
    <property type="match status" value="1"/>
</dbReference>
<proteinExistence type="inferred from homology"/>
<dbReference type="InterPro" id="IPR005935">
    <property type="entry name" value="Mev_decarb"/>
</dbReference>
<evidence type="ECO:0000256" key="7">
    <source>
        <dbReference type="ARBA" id="ARBA00022840"/>
    </source>
</evidence>
<name>A0A915DKS5_9BILA</name>
<sequence>MSVVSASPVECLDGHNFEKHDSGFEVKIEAPINIALIKYWGKRNEDLILPLNDSISLSINQLTATTTISFGRHILQDSVMLNGKVVQEGGTGFTRFRRVFQEVRRLTMRKRSYAGCLKPIMTNDQLDSWHIKIVSETNFPVAAGLASSAAGFAAIAYGLGQIFQLPEREITRLARIGSGSACRSIKGGFVHWKAGQSEVDDSDCFCETIAPASHWPDLRALIIVINEAEKKVGSSQGMRNTIQTSSLLQTRVQELVPQRVKDLTEAIKSRILSSWRGLQWLSPTNFMLFAWTLTHLFIT</sequence>
<evidence type="ECO:0000256" key="9">
    <source>
        <dbReference type="ARBA" id="ARBA00023011"/>
    </source>
</evidence>
<comment type="catalytic activity">
    <reaction evidence="14 15">
        <text>(R)-5-diphosphomevalonate + ATP = isopentenyl diphosphate + ADP + phosphate + CO2</text>
        <dbReference type="Rhea" id="RHEA:23732"/>
        <dbReference type="ChEBI" id="CHEBI:16526"/>
        <dbReference type="ChEBI" id="CHEBI:30616"/>
        <dbReference type="ChEBI" id="CHEBI:43474"/>
        <dbReference type="ChEBI" id="CHEBI:57557"/>
        <dbReference type="ChEBI" id="CHEBI:128769"/>
        <dbReference type="ChEBI" id="CHEBI:456216"/>
        <dbReference type="EC" id="4.1.1.33"/>
    </reaction>
</comment>
<feature type="domain" description="Mvd1 C-terminal" evidence="16">
    <location>
        <begin position="220"/>
        <end position="270"/>
    </location>
</feature>
<dbReference type="GO" id="GO:0016126">
    <property type="term" value="P:sterol biosynthetic process"/>
    <property type="evidence" value="ECO:0007669"/>
    <property type="project" value="UniProtKB-KW"/>
</dbReference>
<keyword evidence="6 15" id="KW-0547">Nucleotide-binding</keyword>
<evidence type="ECO:0000256" key="6">
    <source>
        <dbReference type="ARBA" id="ARBA00022741"/>
    </source>
</evidence>
<evidence type="ECO:0000256" key="5">
    <source>
        <dbReference type="ARBA" id="ARBA00022516"/>
    </source>
</evidence>
<dbReference type="Pfam" id="PF18376">
    <property type="entry name" value="MDD_C"/>
    <property type="match status" value="1"/>
</dbReference>
<comment type="function">
    <text evidence="1">Catalyzes the ATP dependent decarboxylation of (R)-5-diphosphomevalonate to form isopentenyl diphosphate (IPP). Functions in the mevalonate (MVA) pathway leading to isopentenyl diphosphate (IPP), a key precursor for the biosynthesis of isoprenoids and sterol synthesis.</text>
</comment>
<evidence type="ECO:0000256" key="11">
    <source>
        <dbReference type="ARBA" id="ARBA00023166"/>
    </source>
</evidence>
<dbReference type="PANTHER" id="PTHR10977:SF3">
    <property type="entry name" value="DIPHOSPHOMEVALONATE DECARBOXYLASE"/>
    <property type="match status" value="1"/>
</dbReference>
<evidence type="ECO:0000256" key="14">
    <source>
        <dbReference type="ARBA" id="ARBA00048154"/>
    </source>
</evidence>
<keyword evidence="13 15" id="KW-0456">Lyase</keyword>
<evidence type="ECO:0000256" key="1">
    <source>
        <dbReference type="ARBA" id="ARBA00003812"/>
    </source>
</evidence>
<dbReference type="Proteomes" id="UP000887574">
    <property type="component" value="Unplaced"/>
</dbReference>
<keyword evidence="10 15" id="KW-0443">Lipid metabolism</keyword>
<feature type="domain" description="Diphosphomevalonate decarboxylase-like N-terminal" evidence="17">
    <location>
        <begin position="30"/>
        <end position="205"/>
    </location>
</feature>
<dbReference type="SUPFAM" id="SSF55060">
    <property type="entry name" value="GHMP Kinase, C-terminal domain"/>
    <property type="match status" value="1"/>
</dbReference>
<evidence type="ECO:0000256" key="13">
    <source>
        <dbReference type="ARBA" id="ARBA00023239"/>
    </source>
</evidence>
<dbReference type="InterPro" id="IPR020568">
    <property type="entry name" value="Ribosomal_Su5_D2-typ_SF"/>
</dbReference>
<dbReference type="InterPro" id="IPR029765">
    <property type="entry name" value="Mev_diP_decarb"/>
</dbReference>
<evidence type="ECO:0000256" key="2">
    <source>
        <dbReference type="ARBA" id="ARBA00008831"/>
    </source>
</evidence>
<keyword evidence="5" id="KW-0444">Lipid biosynthesis</keyword>
<accession>A0A915DKS5</accession>
<keyword evidence="7 15" id="KW-0067">ATP-binding</keyword>
<protein>
    <recommendedName>
        <fullName evidence="4 15">Diphosphomevalonate decarboxylase</fullName>
        <ecNumber evidence="3 15">4.1.1.33</ecNumber>
    </recommendedName>
</protein>
<evidence type="ECO:0000256" key="4">
    <source>
        <dbReference type="ARBA" id="ARBA00019335"/>
    </source>
</evidence>
<organism evidence="18 19">
    <name type="scientific">Ditylenchus dipsaci</name>
    <dbReference type="NCBI Taxonomy" id="166011"/>
    <lineage>
        <taxon>Eukaryota</taxon>
        <taxon>Metazoa</taxon>
        <taxon>Ecdysozoa</taxon>
        <taxon>Nematoda</taxon>
        <taxon>Chromadorea</taxon>
        <taxon>Rhabditida</taxon>
        <taxon>Tylenchina</taxon>
        <taxon>Tylenchomorpha</taxon>
        <taxon>Sphaerularioidea</taxon>
        <taxon>Anguinidae</taxon>
        <taxon>Anguininae</taxon>
        <taxon>Ditylenchus</taxon>
    </lineage>
</organism>
<evidence type="ECO:0000313" key="19">
    <source>
        <dbReference type="WBParaSite" id="jg21036"/>
    </source>
</evidence>
<evidence type="ECO:0000256" key="3">
    <source>
        <dbReference type="ARBA" id="ARBA00012296"/>
    </source>
</evidence>
<evidence type="ECO:0000256" key="15">
    <source>
        <dbReference type="PIRNR" id="PIRNR015950"/>
    </source>
</evidence>
<keyword evidence="18" id="KW-1185">Reference proteome</keyword>
<dbReference type="AlphaFoldDB" id="A0A915DKS5"/>
<dbReference type="InterPro" id="IPR036554">
    <property type="entry name" value="GHMP_kinase_C_sf"/>
</dbReference>
<dbReference type="GO" id="GO:0004163">
    <property type="term" value="F:diphosphomevalonate decarboxylase activity"/>
    <property type="evidence" value="ECO:0007669"/>
    <property type="project" value="UniProtKB-EC"/>
</dbReference>
<dbReference type="PIRSF" id="PIRSF015950">
    <property type="entry name" value="Mev_P_decrbx"/>
    <property type="match status" value="1"/>
</dbReference>
<dbReference type="SUPFAM" id="SSF54211">
    <property type="entry name" value="Ribosomal protein S5 domain 2-like"/>
    <property type="match status" value="1"/>
</dbReference>
<reference evidence="19" key="1">
    <citation type="submission" date="2022-11" db="UniProtKB">
        <authorList>
            <consortium name="WormBaseParasite"/>
        </authorList>
    </citation>
    <scope>IDENTIFICATION</scope>
</reference>
<keyword evidence="9" id="KW-0756">Sterol biosynthesis</keyword>
<dbReference type="InterPro" id="IPR014721">
    <property type="entry name" value="Ribsml_uS5_D2-typ_fold_subgr"/>
</dbReference>
<dbReference type="Gene3D" id="3.30.230.10">
    <property type="match status" value="1"/>
</dbReference>
<comment type="similarity">
    <text evidence="2 15">Belongs to the diphosphomevalonate decarboxylase family.</text>
</comment>
<keyword evidence="11" id="KW-1207">Sterol metabolism</keyword>
<evidence type="ECO:0000256" key="8">
    <source>
        <dbReference type="ARBA" id="ARBA00022955"/>
    </source>
</evidence>
<dbReference type="PANTHER" id="PTHR10977">
    <property type="entry name" value="DIPHOSPHOMEVALONATE DECARBOXYLASE"/>
    <property type="match status" value="1"/>
</dbReference>
<dbReference type="EC" id="4.1.1.33" evidence="3 15"/>
<dbReference type="GO" id="GO:0005829">
    <property type="term" value="C:cytosol"/>
    <property type="evidence" value="ECO:0007669"/>
    <property type="project" value="InterPro"/>
</dbReference>